<proteinExistence type="predicted"/>
<organism evidence="1 2">
    <name type="scientific">Cohnella nanjingensis</name>
    <dbReference type="NCBI Taxonomy" id="1387779"/>
    <lineage>
        <taxon>Bacteria</taxon>
        <taxon>Bacillati</taxon>
        <taxon>Bacillota</taxon>
        <taxon>Bacilli</taxon>
        <taxon>Bacillales</taxon>
        <taxon>Paenibacillaceae</taxon>
        <taxon>Cohnella</taxon>
    </lineage>
</organism>
<keyword evidence="2" id="KW-1185">Reference proteome</keyword>
<evidence type="ECO:0000313" key="1">
    <source>
        <dbReference type="EMBL" id="MBB6674485.1"/>
    </source>
</evidence>
<evidence type="ECO:0000313" key="2">
    <source>
        <dbReference type="Proteomes" id="UP000547209"/>
    </source>
</evidence>
<comment type="caution">
    <text evidence="1">The sequence shown here is derived from an EMBL/GenBank/DDBJ whole genome shotgun (WGS) entry which is preliminary data.</text>
</comment>
<gene>
    <name evidence="1" type="ORF">H7C19_27765</name>
</gene>
<sequence length="173" mass="19656">MYRTHIPVRPFNPKRPGALVGVITTVSEYLGVLYGIIAETRSAGSNGPCTECGGTVAPAEIDPGRMIAPELSLKNGAVLLWAGTDCAPVPRIRQLAAMLGIDYLRPHWERIYHVDEYIKLLEAFSGHILMEEWKRDKLFNEIRVRLNRRPEKSVSRHWGAVLHVARENRMRFR</sequence>
<name>A0A7X0VHT8_9BACL</name>
<dbReference type="RefSeq" id="WP_185672342.1">
    <property type="nucleotide sequence ID" value="NZ_JACJVP010000047.1"/>
</dbReference>
<protein>
    <submittedName>
        <fullName evidence="1">Uncharacterized protein</fullName>
    </submittedName>
</protein>
<dbReference type="Proteomes" id="UP000547209">
    <property type="component" value="Unassembled WGS sequence"/>
</dbReference>
<dbReference type="AlphaFoldDB" id="A0A7X0VHT8"/>
<dbReference type="EMBL" id="JACJVP010000047">
    <property type="protein sequence ID" value="MBB6674485.1"/>
    <property type="molecule type" value="Genomic_DNA"/>
</dbReference>
<reference evidence="1 2" key="1">
    <citation type="submission" date="2020-08" db="EMBL/GenBank/DDBJ databases">
        <title>Cohnella phylogeny.</title>
        <authorList>
            <person name="Dunlap C."/>
        </authorList>
    </citation>
    <scope>NUCLEOTIDE SEQUENCE [LARGE SCALE GENOMIC DNA]</scope>
    <source>
        <strain evidence="1 2">DSM 28246</strain>
    </source>
</reference>
<accession>A0A7X0VHT8</accession>